<name>A0ABP7A3N2_9ACTN</name>
<dbReference type="RefSeq" id="WP_231487747.1">
    <property type="nucleotide sequence ID" value="NZ_BAAAZO010000009.1"/>
</dbReference>
<evidence type="ECO:0000256" key="1">
    <source>
        <dbReference type="SAM" id="Phobius"/>
    </source>
</evidence>
<feature type="transmembrane region" description="Helical" evidence="1">
    <location>
        <begin position="76"/>
        <end position="99"/>
    </location>
</feature>
<feature type="transmembrane region" description="Helical" evidence="1">
    <location>
        <begin position="38"/>
        <end position="64"/>
    </location>
</feature>
<dbReference type="EMBL" id="BAAAZO010000009">
    <property type="protein sequence ID" value="GAA3624291.1"/>
    <property type="molecule type" value="Genomic_DNA"/>
</dbReference>
<proteinExistence type="predicted"/>
<comment type="caution">
    <text evidence="2">The sequence shown here is derived from an EMBL/GenBank/DDBJ whole genome shotgun (WGS) entry which is preliminary data.</text>
</comment>
<protein>
    <submittedName>
        <fullName evidence="2">Uncharacterized protein</fullName>
    </submittedName>
</protein>
<dbReference type="Proteomes" id="UP001501074">
    <property type="component" value="Unassembled WGS sequence"/>
</dbReference>
<evidence type="ECO:0000313" key="2">
    <source>
        <dbReference type="EMBL" id="GAA3624291.1"/>
    </source>
</evidence>
<reference evidence="3" key="1">
    <citation type="journal article" date="2019" name="Int. J. Syst. Evol. Microbiol.">
        <title>The Global Catalogue of Microorganisms (GCM) 10K type strain sequencing project: providing services to taxonomists for standard genome sequencing and annotation.</title>
        <authorList>
            <consortium name="The Broad Institute Genomics Platform"/>
            <consortium name="The Broad Institute Genome Sequencing Center for Infectious Disease"/>
            <person name="Wu L."/>
            <person name="Ma J."/>
        </authorList>
    </citation>
    <scope>NUCLEOTIDE SEQUENCE [LARGE SCALE GENOMIC DNA]</scope>
    <source>
        <strain evidence="3">JCM 16902</strain>
    </source>
</reference>
<organism evidence="2 3">
    <name type="scientific">Kineosporia mesophila</name>
    <dbReference type="NCBI Taxonomy" id="566012"/>
    <lineage>
        <taxon>Bacteria</taxon>
        <taxon>Bacillati</taxon>
        <taxon>Actinomycetota</taxon>
        <taxon>Actinomycetes</taxon>
        <taxon>Kineosporiales</taxon>
        <taxon>Kineosporiaceae</taxon>
        <taxon>Kineosporia</taxon>
    </lineage>
</organism>
<keyword evidence="1" id="KW-1133">Transmembrane helix</keyword>
<keyword evidence="3" id="KW-1185">Reference proteome</keyword>
<keyword evidence="1" id="KW-0472">Membrane</keyword>
<gene>
    <name evidence="2" type="ORF">GCM10022223_46680</name>
</gene>
<evidence type="ECO:0000313" key="3">
    <source>
        <dbReference type="Proteomes" id="UP001501074"/>
    </source>
</evidence>
<sequence length="102" mass="10391">MITFLALFGAGTLLFLVLRALRRFAVHGSTAEGLLAGLAFGVLVLVKPLLLIPVAALVAISAVITARHRPGEPGAAVAAASLLMFPAAAATASSAFLIWRLG</sequence>
<keyword evidence="1" id="KW-0812">Transmembrane</keyword>
<accession>A0ABP7A3N2</accession>